<proteinExistence type="predicted"/>
<dbReference type="EMBL" id="JAGEOJ010000002">
    <property type="protein sequence ID" value="MBO2446614.1"/>
    <property type="molecule type" value="Genomic_DNA"/>
</dbReference>
<gene>
    <name evidence="1" type="ORF">J4573_05895</name>
</gene>
<accession>A0A939PCA1</accession>
<dbReference type="RefSeq" id="WP_208254204.1">
    <property type="nucleotide sequence ID" value="NZ_JAGEOJ010000002.1"/>
</dbReference>
<evidence type="ECO:0000313" key="1">
    <source>
        <dbReference type="EMBL" id="MBO2446614.1"/>
    </source>
</evidence>
<reference evidence="1" key="1">
    <citation type="submission" date="2021-03" db="EMBL/GenBank/DDBJ databases">
        <authorList>
            <person name="Kanchanasin P."/>
            <person name="Saeng-In P."/>
            <person name="Phongsopitanun W."/>
            <person name="Yuki M."/>
            <person name="Kudo T."/>
            <person name="Ohkuma M."/>
            <person name="Tanasupawat S."/>
        </authorList>
    </citation>
    <scope>NUCLEOTIDE SEQUENCE</scope>
    <source>
        <strain evidence="1">GKU 128</strain>
    </source>
</reference>
<comment type="caution">
    <text evidence="1">The sequence shown here is derived from an EMBL/GenBank/DDBJ whole genome shotgun (WGS) entry which is preliminary data.</text>
</comment>
<evidence type="ECO:0000313" key="2">
    <source>
        <dbReference type="Proteomes" id="UP000669179"/>
    </source>
</evidence>
<protein>
    <submittedName>
        <fullName evidence="1">Uncharacterized protein</fullName>
    </submittedName>
</protein>
<keyword evidence="2" id="KW-1185">Reference proteome</keyword>
<sequence length="58" mass="6307">MPPSSPEEELPPPDPLLLLLPYDELARMVLPLAEVMPPVSGMVELPPLTRPLASRVPP</sequence>
<dbReference type="AlphaFoldDB" id="A0A939PCA1"/>
<dbReference type="Proteomes" id="UP000669179">
    <property type="component" value="Unassembled WGS sequence"/>
</dbReference>
<organism evidence="1 2">
    <name type="scientific">Actinomadura barringtoniae</name>
    <dbReference type="NCBI Taxonomy" id="1427535"/>
    <lineage>
        <taxon>Bacteria</taxon>
        <taxon>Bacillati</taxon>
        <taxon>Actinomycetota</taxon>
        <taxon>Actinomycetes</taxon>
        <taxon>Streptosporangiales</taxon>
        <taxon>Thermomonosporaceae</taxon>
        <taxon>Actinomadura</taxon>
    </lineage>
</organism>
<name>A0A939PCA1_9ACTN</name>